<dbReference type="AlphaFoldDB" id="F0Q7N9"/>
<keyword evidence="4" id="KW-0862">Zinc</keyword>
<keyword evidence="2" id="KW-0479">Metal-binding</keyword>
<dbReference type="HOGENOM" id="CLU_055029_0_0_4"/>
<dbReference type="InterPro" id="IPR003785">
    <property type="entry name" value="Creatininase/forma_Hydrolase"/>
</dbReference>
<evidence type="ECO:0000256" key="3">
    <source>
        <dbReference type="ARBA" id="ARBA00022801"/>
    </source>
</evidence>
<dbReference type="PANTHER" id="PTHR35005:SF1">
    <property type="entry name" value="2-AMINO-5-FORMYLAMINO-6-RIBOSYLAMINOPYRIMIDIN-4(3H)-ONE 5'-MONOPHOSPHATE DEFORMYLASE"/>
    <property type="match status" value="1"/>
</dbReference>
<dbReference type="Pfam" id="PF02633">
    <property type="entry name" value="Creatininase"/>
    <property type="match status" value="1"/>
</dbReference>
<reference evidence="6" key="1">
    <citation type="submission" date="2011-02" db="EMBL/GenBank/DDBJ databases">
        <title>Complete sequence of Acidovorax avenae subsp. avenae ATCC 19860.</title>
        <authorList>
            <consortium name="US DOE Joint Genome Institute"/>
            <person name="Lucas S."/>
            <person name="Copeland A."/>
            <person name="Lapidus A."/>
            <person name="Cheng J.-F."/>
            <person name="Goodwin L."/>
            <person name="Pitluck S."/>
            <person name="Chertkov O."/>
            <person name="Held B."/>
            <person name="Detter J.C."/>
            <person name="Han C."/>
            <person name="Tapia R."/>
            <person name="Land M."/>
            <person name="Hauser L."/>
            <person name="Kyrpides N."/>
            <person name="Ivanova N."/>
            <person name="Ovchinnikova G."/>
            <person name="Pagani I."/>
            <person name="Gordon S."/>
            <person name="Woyke T."/>
        </authorList>
    </citation>
    <scope>NUCLEOTIDE SEQUENCE</scope>
    <source>
        <strain evidence="6">ATCC 19860</strain>
    </source>
</reference>
<accession>F0Q7N9</accession>
<protein>
    <submittedName>
        <fullName evidence="6">Creatininase</fullName>
    </submittedName>
</protein>
<comment type="cofactor">
    <cofactor evidence="1">
        <name>Zn(2+)</name>
        <dbReference type="ChEBI" id="CHEBI:29105"/>
    </cofactor>
</comment>
<dbReference type="PANTHER" id="PTHR35005">
    <property type="entry name" value="3-DEHYDRO-SCYLLO-INOSOSE HYDROLASE"/>
    <property type="match status" value="1"/>
</dbReference>
<dbReference type="KEGG" id="aaa:Acav_4337"/>
<evidence type="ECO:0000256" key="1">
    <source>
        <dbReference type="ARBA" id="ARBA00001947"/>
    </source>
</evidence>
<evidence type="ECO:0000313" key="6">
    <source>
        <dbReference type="EMBL" id="ADX48221.1"/>
    </source>
</evidence>
<name>F0Q7N9_PARA1</name>
<gene>
    <name evidence="6" type="ordered locus">Acav_4337</name>
</gene>
<dbReference type="InterPro" id="IPR024087">
    <property type="entry name" value="Creatininase-like_sf"/>
</dbReference>
<dbReference type="GO" id="GO:0046872">
    <property type="term" value="F:metal ion binding"/>
    <property type="evidence" value="ECO:0007669"/>
    <property type="project" value="UniProtKB-KW"/>
</dbReference>
<keyword evidence="7" id="KW-1185">Reference proteome</keyword>
<keyword evidence="3" id="KW-0378">Hydrolase</keyword>
<organism evidence="6 7">
    <name type="scientific">Paracidovorax avenae (strain ATCC 19860 / DSM 7227 / CCUG 15838 / JCM 20985 / LMG 2117 / NCPPB 1011)</name>
    <name type="common">Acidovorax avenae</name>
    <dbReference type="NCBI Taxonomy" id="643561"/>
    <lineage>
        <taxon>Bacteria</taxon>
        <taxon>Pseudomonadati</taxon>
        <taxon>Pseudomonadota</taxon>
        <taxon>Betaproteobacteria</taxon>
        <taxon>Burkholderiales</taxon>
        <taxon>Comamonadaceae</taxon>
        <taxon>Paracidovorax</taxon>
    </lineage>
</organism>
<evidence type="ECO:0000256" key="4">
    <source>
        <dbReference type="ARBA" id="ARBA00022833"/>
    </source>
</evidence>
<sequence>MHAVGLIASGDERDRARSVPSLCMPMPYDAPMPYPSRFWAELSTRDFSEARASGLAARTVAVLPVAAIEQHGPHLPLSVDAALLRGVIDAALPLLPPDLPVLFLPPQDVGLSTEHTAFPGTLTLSPSTVIALWSELGACVARAGVKKLLLFNGHGGQVSVMDIVARELRQRHGLLVYSASWFSLPLPEAVQGLFSAEEHRFGIHAGQIETSMMLHLAPNTVRMAHAGRFRSTSQDRAERYAILGNGRSAKMGWAIEDYHPSGAVGDAAGATAGKGRAVVEAAAAQLAALLGEIHDLPDGTLAGAPGG</sequence>
<dbReference type="GO" id="GO:0016811">
    <property type="term" value="F:hydrolase activity, acting on carbon-nitrogen (but not peptide) bonds, in linear amides"/>
    <property type="evidence" value="ECO:0007669"/>
    <property type="project" value="TreeGrafter"/>
</dbReference>
<evidence type="ECO:0000313" key="7">
    <source>
        <dbReference type="Proteomes" id="UP000002482"/>
    </source>
</evidence>
<dbReference type="Proteomes" id="UP000002482">
    <property type="component" value="Chromosome"/>
</dbReference>
<evidence type="ECO:0000256" key="5">
    <source>
        <dbReference type="ARBA" id="ARBA00024029"/>
    </source>
</evidence>
<dbReference type="Gene3D" id="3.40.50.10310">
    <property type="entry name" value="Creatininase"/>
    <property type="match status" value="1"/>
</dbReference>
<comment type="similarity">
    <text evidence="5">Belongs to the creatininase superfamily.</text>
</comment>
<dbReference type="SUPFAM" id="SSF102215">
    <property type="entry name" value="Creatininase"/>
    <property type="match status" value="1"/>
</dbReference>
<proteinExistence type="inferred from homology"/>
<evidence type="ECO:0000256" key="2">
    <source>
        <dbReference type="ARBA" id="ARBA00022723"/>
    </source>
</evidence>
<dbReference type="GO" id="GO:0009231">
    <property type="term" value="P:riboflavin biosynthetic process"/>
    <property type="evidence" value="ECO:0007669"/>
    <property type="project" value="TreeGrafter"/>
</dbReference>
<dbReference type="EMBL" id="CP002521">
    <property type="protein sequence ID" value="ADX48221.1"/>
    <property type="molecule type" value="Genomic_DNA"/>
</dbReference>